<keyword evidence="6" id="KW-0479">Metal-binding</keyword>
<evidence type="ECO:0000256" key="1">
    <source>
        <dbReference type="ARBA" id="ARBA00001947"/>
    </source>
</evidence>
<keyword evidence="7" id="KW-0378">Hydrolase</keyword>
<sequence>MKKGFSKILIYLLLTLFAIPVATLMLSEYAGYQLNNEITEAILDNARQNNQDLTKVNAFLQAHPPRSVCDTVTPDLLEYKHAVCNGNELWQFETMDKVIFLSMGLGLVFLVLVGVLGGVAFISPGAQAWSLRLSRPVLIFMSFVEVIVQGGLLLWFTFWISAFFTDKYYPKAIFAVALLILAGLFYMVKGIFRRIPFDNQVEGAQISRTHAPALWARMDNLASRLGTTAPDHIVAGIDASFYVTEVPLTVKDRKLTGRTLYVSLPLLRHLTPEQADGVMVHELTHLHQGDSATNATLGPKIQRFDLYISTMKDNLATLLVYYPLAVYRTLFELAWQRDSRRREFIADNKAAQIAGPATIAQSLVKVSAYSGYWGEVENELFAQDEKHENSLQIRQTIAQGLTQYAHSNGFSEMIRRQNVPHPFDSHPPLSVRMKNVGYEISSDQLAAVATHVPEESWANLIPDAEEIEQALWQRYEHEFSSAHEESLAWRYRPEDAAQTALVEKYFPPQTYTLRKGKTITISWQGITEPKHGELLRWEDISTMTHDTRCWIDYLALNFEKTRTNKRKRLTIYLPGIGKQMDALNESLGRYWVRHQTMCEYQRTLREEQHTTTADA</sequence>
<evidence type="ECO:0000256" key="9">
    <source>
        <dbReference type="ARBA" id="ARBA00022989"/>
    </source>
</evidence>
<keyword evidence="10" id="KW-0482">Metalloprotease</keyword>
<protein>
    <submittedName>
        <fullName evidence="15">Zn-dependent protease with chaperone function</fullName>
    </submittedName>
</protein>
<comment type="caution">
    <text evidence="15">The sequence shown here is derived from an EMBL/GenBank/DDBJ whole genome shotgun (WGS) entry which is preliminary data.</text>
</comment>
<evidence type="ECO:0000256" key="12">
    <source>
        <dbReference type="SAM" id="Coils"/>
    </source>
</evidence>
<feature type="transmembrane region" description="Helical" evidence="13">
    <location>
        <begin position="137"/>
        <end position="162"/>
    </location>
</feature>
<keyword evidence="16" id="KW-1185">Reference proteome</keyword>
<evidence type="ECO:0000256" key="2">
    <source>
        <dbReference type="ARBA" id="ARBA00004651"/>
    </source>
</evidence>
<dbReference type="CDD" id="cd07328">
    <property type="entry name" value="M48_Ste24p_like"/>
    <property type="match status" value="1"/>
</dbReference>
<evidence type="ECO:0000256" key="13">
    <source>
        <dbReference type="SAM" id="Phobius"/>
    </source>
</evidence>
<keyword evidence="11 13" id="KW-0472">Membrane</keyword>
<dbReference type="AlphaFoldDB" id="A0A317Q0W7"/>
<evidence type="ECO:0000256" key="4">
    <source>
        <dbReference type="ARBA" id="ARBA00022670"/>
    </source>
</evidence>
<comment type="subcellular location">
    <subcellularLocation>
        <location evidence="2">Cell membrane</location>
        <topology evidence="2">Multi-pass membrane protein</topology>
    </subcellularLocation>
</comment>
<evidence type="ECO:0000313" key="15">
    <source>
        <dbReference type="EMBL" id="PWW09166.1"/>
    </source>
</evidence>
<keyword evidence="12" id="KW-0175">Coiled coil</keyword>
<evidence type="ECO:0000256" key="8">
    <source>
        <dbReference type="ARBA" id="ARBA00022833"/>
    </source>
</evidence>
<evidence type="ECO:0000313" key="16">
    <source>
        <dbReference type="Proteomes" id="UP000246744"/>
    </source>
</evidence>
<dbReference type="GO" id="GO:0046872">
    <property type="term" value="F:metal ion binding"/>
    <property type="evidence" value="ECO:0007669"/>
    <property type="project" value="UniProtKB-KW"/>
</dbReference>
<dbReference type="GO" id="GO:0005886">
    <property type="term" value="C:plasma membrane"/>
    <property type="evidence" value="ECO:0007669"/>
    <property type="project" value="UniProtKB-SubCell"/>
</dbReference>
<evidence type="ECO:0000256" key="3">
    <source>
        <dbReference type="ARBA" id="ARBA00022475"/>
    </source>
</evidence>
<dbReference type="GO" id="GO:0004222">
    <property type="term" value="F:metalloendopeptidase activity"/>
    <property type="evidence" value="ECO:0007669"/>
    <property type="project" value="InterPro"/>
</dbReference>
<keyword evidence="8" id="KW-0862">Zinc</keyword>
<evidence type="ECO:0000256" key="7">
    <source>
        <dbReference type="ARBA" id="ARBA00022801"/>
    </source>
</evidence>
<feature type="transmembrane region" description="Helical" evidence="13">
    <location>
        <begin position="98"/>
        <end position="125"/>
    </location>
</feature>
<dbReference type="RefSeq" id="WP_110025901.1">
    <property type="nucleotide sequence ID" value="NZ_QGTS01000006.1"/>
</dbReference>
<feature type="transmembrane region" description="Helical" evidence="13">
    <location>
        <begin position="168"/>
        <end position="188"/>
    </location>
</feature>
<keyword evidence="5 13" id="KW-0812">Transmembrane</keyword>
<dbReference type="GO" id="GO:0006508">
    <property type="term" value="P:proteolysis"/>
    <property type="evidence" value="ECO:0007669"/>
    <property type="project" value="UniProtKB-KW"/>
</dbReference>
<dbReference type="InterPro" id="IPR001915">
    <property type="entry name" value="Peptidase_M48"/>
</dbReference>
<dbReference type="Gene3D" id="3.30.2010.10">
    <property type="entry name" value="Metalloproteases ('zincins'), catalytic domain"/>
    <property type="match status" value="1"/>
</dbReference>
<keyword evidence="3" id="KW-1003">Cell membrane</keyword>
<dbReference type="EMBL" id="QGTS01000006">
    <property type="protein sequence ID" value="PWW09166.1"/>
    <property type="molecule type" value="Genomic_DNA"/>
</dbReference>
<proteinExistence type="predicted"/>
<dbReference type="PANTHER" id="PTHR43221:SF1">
    <property type="entry name" value="PROTEASE HTPX"/>
    <property type="match status" value="1"/>
</dbReference>
<evidence type="ECO:0000259" key="14">
    <source>
        <dbReference type="Pfam" id="PF01435"/>
    </source>
</evidence>
<comment type="cofactor">
    <cofactor evidence="1">
        <name>Zn(2+)</name>
        <dbReference type="ChEBI" id="CHEBI:29105"/>
    </cofactor>
</comment>
<evidence type="ECO:0000256" key="5">
    <source>
        <dbReference type="ARBA" id="ARBA00022692"/>
    </source>
</evidence>
<dbReference type="OrthoDB" id="5295941at2"/>
<accession>A0A317Q0W7</accession>
<feature type="domain" description="Peptidase M48" evidence="14">
    <location>
        <begin position="257"/>
        <end position="437"/>
    </location>
</feature>
<keyword evidence="4 15" id="KW-0645">Protease</keyword>
<dbReference type="InterPro" id="IPR050083">
    <property type="entry name" value="HtpX_protease"/>
</dbReference>
<dbReference type="Pfam" id="PF01435">
    <property type="entry name" value="Peptidase_M48"/>
    <property type="match status" value="1"/>
</dbReference>
<evidence type="ECO:0000256" key="11">
    <source>
        <dbReference type="ARBA" id="ARBA00023136"/>
    </source>
</evidence>
<dbReference type="PANTHER" id="PTHR43221">
    <property type="entry name" value="PROTEASE HTPX"/>
    <property type="match status" value="1"/>
</dbReference>
<feature type="coiled-coil region" evidence="12">
    <location>
        <begin position="36"/>
        <end position="63"/>
    </location>
</feature>
<keyword evidence="9 13" id="KW-1133">Transmembrane helix</keyword>
<name>A0A317Q0W7_9ENTR</name>
<organism evidence="15 16">
    <name type="scientific">Mangrovibacter plantisponsor</name>
    <dbReference type="NCBI Taxonomy" id="451513"/>
    <lineage>
        <taxon>Bacteria</taxon>
        <taxon>Pseudomonadati</taxon>
        <taxon>Pseudomonadota</taxon>
        <taxon>Gammaproteobacteria</taxon>
        <taxon>Enterobacterales</taxon>
        <taxon>Enterobacteriaceae</taxon>
        <taxon>Mangrovibacter</taxon>
    </lineage>
</organism>
<dbReference type="Proteomes" id="UP000246744">
    <property type="component" value="Unassembled WGS sequence"/>
</dbReference>
<reference evidence="15 16" key="1">
    <citation type="submission" date="2018-05" db="EMBL/GenBank/DDBJ databases">
        <title>Genomic Encyclopedia of Type Strains, Phase IV (KMG-IV): sequencing the most valuable type-strain genomes for metagenomic binning, comparative biology and taxonomic classification.</title>
        <authorList>
            <person name="Goeker M."/>
        </authorList>
    </citation>
    <scope>NUCLEOTIDE SEQUENCE [LARGE SCALE GENOMIC DNA]</scope>
    <source>
        <strain evidence="15 16">DSM 19579</strain>
    </source>
</reference>
<evidence type="ECO:0000256" key="6">
    <source>
        <dbReference type="ARBA" id="ARBA00022723"/>
    </source>
</evidence>
<evidence type="ECO:0000256" key="10">
    <source>
        <dbReference type="ARBA" id="ARBA00023049"/>
    </source>
</evidence>
<gene>
    <name evidence="15" type="ORF">DES37_106290</name>
</gene>